<dbReference type="InterPro" id="IPR000845">
    <property type="entry name" value="Nucleoside_phosphorylase_d"/>
</dbReference>
<dbReference type="InterPro" id="IPR035994">
    <property type="entry name" value="Nucleoside_phosphorylase_sf"/>
</dbReference>
<dbReference type="PANTHER" id="PTHR46082:SF6">
    <property type="entry name" value="AAA+ ATPASE DOMAIN-CONTAINING PROTEIN-RELATED"/>
    <property type="match status" value="1"/>
</dbReference>
<gene>
    <name evidence="2" type="ORF">FAGAP_7641</name>
</gene>
<evidence type="ECO:0000259" key="1">
    <source>
        <dbReference type="Pfam" id="PF01048"/>
    </source>
</evidence>
<accession>A0A9P5B8M5</accession>
<evidence type="ECO:0000313" key="3">
    <source>
        <dbReference type="Proteomes" id="UP000737391"/>
    </source>
</evidence>
<dbReference type="EMBL" id="LUFC02000561">
    <property type="protein sequence ID" value="KAF4496210.1"/>
    <property type="molecule type" value="Genomic_DNA"/>
</dbReference>
<evidence type="ECO:0000313" key="2">
    <source>
        <dbReference type="EMBL" id="KAF4496210.1"/>
    </source>
</evidence>
<sequence length="432" mass="46994">MTTAINTRGRNVLACAGHCLPGVILVAKDGLKPVEHMPGLSLGQKGNIFLEMSSHQRPAGREDFSVALVCALSLEFDAVCMVVDEFWDEDGDQFGKADGDHNMYVTGRIDMHNVVIVLLGQGKVNSATAATSLRTSYPNISLAILVGVCGAVPSIRERDIGLGDVVISDTIVRYDFGHQTDHEFVSKKTCHRDIVPKEIFNLLDSLQTVLGKRRLMKGSTTFIEELKETAARLGQHGRYERPEKRVISASGSISLPLDLRGQAVEQAIDIQAPTVHFGPMASGVTVMVSAEHRDRIAAAENIVAFEMEGAGIWQELPCIIVKGVSDFADCEKTKEWHDYAAAMAAATSKAILKRYIHTDRKGTPLPGHSLLARQQGSNYGGTIETVRDVNQGNRMRVSSSQPPRAYEQEGSSFKANIQSGAGVQQGNVMEFY</sequence>
<dbReference type="SUPFAM" id="SSF53167">
    <property type="entry name" value="Purine and uridine phosphorylases"/>
    <property type="match status" value="1"/>
</dbReference>
<organism evidence="2 3">
    <name type="scientific">Fusarium agapanthi</name>
    <dbReference type="NCBI Taxonomy" id="1803897"/>
    <lineage>
        <taxon>Eukaryota</taxon>
        <taxon>Fungi</taxon>
        <taxon>Dikarya</taxon>
        <taxon>Ascomycota</taxon>
        <taxon>Pezizomycotina</taxon>
        <taxon>Sordariomycetes</taxon>
        <taxon>Hypocreomycetidae</taxon>
        <taxon>Hypocreales</taxon>
        <taxon>Nectriaceae</taxon>
        <taxon>Fusarium</taxon>
        <taxon>Fusarium fujikuroi species complex</taxon>
    </lineage>
</organism>
<dbReference type="GO" id="GO:0003824">
    <property type="term" value="F:catalytic activity"/>
    <property type="evidence" value="ECO:0007669"/>
    <property type="project" value="InterPro"/>
</dbReference>
<protein>
    <submittedName>
        <fullName evidence="2">MTA SAH nucleosidase</fullName>
    </submittedName>
</protein>
<dbReference type="PANTHER" id="PTHR46082">
    <property type="entry name" value="ATP/GTP-BINDING PROTEIN-RELATED"/>
    <property type="match status" value="1"/>
</dbReference>
<reference evidence="2" key="1">
    <citation type="submission" date="2020-01" db="EMBL/GenBank/DDBJ databases">
        <title>Identification and distribution of gene clusters putatively required for synthesis of sphingolipid metabolism inhibitors in phylogenetically diverse species of the filamentous fungus Fusarium.</title>
        <authorList>
            <person name="Kim H.-S."/>
            <person name="Busman M."/>
            <person name="Brown D.W."/>
            <person name="Divon H."/>
            <person name="Uhlig S."/>
            <person name="Proctor R.H."/>
        </authorList>
    </citation>
    <scope>NUCLEOTIDE SEQUENCE</scope>
    <source>
        <strain evidence="2">NRRL 31653</strain>
    </source>
</reference>
<dbReference type="Pfam" id="PF01048">
    <property type="entry name" value="PNP_UDP_1"/>
    <property type="match status" value="1"/>
</dbReference>
<keyword evidence="3" id="KW-1185">Reference proteome</keyword>
<dbReference type="Proteomes" id="UP000737391">
    <property type="component" value="Unassembled WGS sequence"/>
</dbReference>
<name>A0A9P5B8M5_9HYPO</name>
<dbReference type="OrthoDB" id="1577640at2759"/>
<dbReference type="GO" id="GO:0009116">
    <property type="term" value="P:nucleoside metabolic process"/>
    <property type="evidence" value="ECO:0007669"/>
    <property type="project" value="InterPro"/>
</dbReference>
<dbReference type="Gene3D" id="3.40.50.1580">
    <property type="entry name" value="Nucleoside phosphorylase domain"/>
    <property type="match status" value="1"/>
</dbReference>
<comment type="caution">
    <text evidence="2">The sequence shown here is derived from an EMBL/GenBank/DDBJ whole genome shotgun (WGS) entry which is preliminary data.</text>
</comment>
<dbReference type="InterPro" id="IPR053137">
    <property type="entry name" value="NLR-like"/>
</dbReference>
<proteinExistence type="predicted"/>
<dbReference type="AlphaFoldDB" id="A0A9P5B8M5"/>
<feature type="domain" description="Nucleoside phosphorylase" evidence="1">
    <location>
        <begin position="66"/>
        <end position="356"/>
    </location>
</feature>